<evidence type="ECO:0000259" key="2">
    <source>
        <dbReference type="PROSITE" id="PS51781"/>
    </source>
</evidence>
<keyword evidence="1" id="KW-0472">Membrane</keyword>
<dbReference type="InterPro" id="IPR003646">
    <property type="entry name" value="SH3-like_bac-type"/>
</dbReference>
<name>A0A8D5FHN1_9BACT</name>
<evidence type="ECO:0000313" key="3">
    <source>
        <dbReference type="EMBL" id="BCL60796.1"/>
    </source>
</evidence>
<dbReference type="KEGG" id="dbk:DGMP_14890"/>
<feature type="domain" description="SH3b" evidence="2">
    <location>
        <begin position="124"/>
        <end position="186"/>
    </location>
</feature>
<dbReference type="InterPro" id="IPR010466">
    <property type="entry name" value="DUF1058"/>
</dbReference>
<keyword evidence="1" id="KW-0812">Transmembrane</keyword>
<evidence type="ECO:0000313" key="4">
    <source>
        <dbReference type="Proteomes" id="UP000826725"/>
    </source>
</evidence>
<dbReference type="Proteomes" id="UP000826725">
    <property type="component" value="Chromosome"/>
</dbReference>
<proteinExistence type="predicted"/>
<keyword evidence="4" id="KW-1185">Reference proteome</keyword>
<organism evidence="3 4">
    <name type="scientific">Desulfomarina profundi</name>
    <dbReference type="NCBI Taxonomy" id="2772557"/>
    <lineage>
        <taxon>Bacteria</taxon>
        <taxon>Pseudomonadati</taxon>
        <taxon>Thermodesulfobacteriota</taxon>
        <taxon>Desulfobulbia</taxon>
        <taxon>Desulfobulbales</taxon>
        <taxon>Desulfobulbaceae</taxon>
        <taxon>Desulfomarina</taxon>
    </lineage>
</organism>
<dbReference type="PANTHER" id="PTHR34408">
    <property type="entry name" value="FAMILY PROTEIN, PUTATIVE-RELATED"/>
    <property type="match status" value="1"/>
</dbReference>
<evidence type="ECO:0000256" key="1">
    <source>
        <dbReference type="SAM" id="Phobius"/>
    </source>
</evidence>
<dbReference type="SMART" id="SM00287">
    <property type="entry name" value="SH3b"/>
    <property type="match status" value="2"/>
</dbReference>
<keyword evidence="1" id="KW-1133">Transmembrane helix</keyword>
<reference evidence="3" key="1">
    <citation type="submission" date="2020-09" db="EMBL/GenBank/DDBJ databases">
        <title>Desulfogranum mesoprofundum gen. nov., sp. nov., a novel mesophilic, sulfate-reducing chemolithoautotroph isolated from a deep-sea hydrothermal vent chimney in the Suiyo Seamount.</title>
        <authorList>
            <person name="Hashimoto Y."/>
            <person name="Nakagawa S."/>
        </authorList>
    </citation>
    <scope>NUCLEOTIDE SEQUENCE</scope>
    <source>
        <strain evidence="3">KT2</strain>
    </source>
</reference>
<feature type="transmembrane region" description="Helical" evidence="1">
    <location>
        <begin position="44"/>
        <end position="65"/>
    </location>
</feature>
<dbReference type="PANTHER" id="PTHR34408:SF1">
    <property type="entry name" value="GLYCOSYL HYDROLASE FAMILY 19 DOMAIN-CONTAINING PROTEIN HI_1415"/>
    <property type="match status" value="1"/>
</dbReference>
<gene>
    <name evidence="3" type="ORF">DGMP_14890</name>
</gene>
<dbReference type="Pfam" id="PF06347">
    <property type="entry name" value="SH3_4"/>
    <property type="match status" value="2"/>
</dbReference>
<accession>A0A8D5FHN1</accession>
<dbReference type="PROSITE" id="PS51781">
    <property type="entry name" value="SH3B"/>
    <property type="match status" value="1"/>
</dbReference>
<dbReference type="AlphaFoldDB" id="A0A8D5FHN1"/>
<dbReference type="EMBL" id="AP024086">
    <property type="protein sequence ID" value="BCL60796.1"/>
    <property type="molecule type" value="Genomic_DNA"/>
</dbReference>
<sequence>MRRKDDGHYPILPETRITYIKNKNIRIHTNTMIFSNSTKTSLRILLALIIFSFFICPNVIAAQYVSVKKDNVNVRTGPSKDNPVSMELFEGYPLKVIKKQGDWYKVIDFENDSGWIHKNLVTTGDTVIVNAKKSVNMRSGPSTKSSVVADVERGVVLTKISRKGKWVEVRHASGTVGWIYKPLLWP</sequence>
<protein>
    <recommendedName>
        <fullName evidence="2">SH3b domain-containing protein</fullName>
    </recommendedName>
</protein>
<dbReference type="RefSeq" id="WP_228856891.1">
    <property type="nucleotide sequence ID" value="NZ_AP024086.1"/>
</dbReference>
<dbReference type="InterPro" id="IPR052354">
    <property type="entry name" value="Cell_Wall_Dynamics_Protein"/>
</dbReference>